<feature type="transmembrane region" description="Helical" evidence="5">
    <location>
        <begin position="6"/>
        <end position="24"/>
    </location>
</feature>
<comment type="caution">
    <text evidence="6">The sequence shown here is derived from an EMBL/GenBank/DDBJ whole genome shotgun (WGS) entry which is preliminary data.</text>
</comment>
<dbReference type="RefSeq" id="WP_249657141.1">
    <property type="nucleotide sequence ID" value="NZ_JAMFMA010000002.1"/>
</dbReference>
<keyword evidence="4 5" id="KW-0472">Membrane</keyword>
<dbReference type="Pfam" id="PF04193">
    <property type="entry name" value="PQ-loop"/>
    <property type="match status" value="1"/>
</dbReference>
<name>A0ABT0PRD2_9FLAO</name>
<reference evidence="6 7" key="1">
    <citation type="submission" date="2022-05" db="EMBL/GenBank/DDBJ databases">
        <authorList>
            <person name="Park J.-S."/>
        </authorList>
    </citation>
    <scope>NUCLEOTIDE SEQUENCE [LARGE SCALE GENOMIC DNA]</scope>
    <source>
        <strain evidence="6 7">2012CJ35-5</strain>
    </source>
</reference>
<keyword evidence="2 5" id="KW-0812">Transmembrane</keyword>
<evidence type="ECO:0000313" key="6">
    <source>
        <dbReference type="EMBL" id="MCL6273950.1"/>
    </source>
</evidence>
<evidence type="ECO:0000256" key="2">
    <source>
        <dbReference type="ARBA" id="ARBA00022692"/>
    </source>
</evidence>
<dbReference type="Proteomes" id="UP001203607">
    <property type="component" value="Unassembled WGS sequence"/>
</dbReference>
<evidence type="ECO:0000256" key="5">
    <source>
        <dbReference type="SAM" id="Phobius"/>
    </source>
</evidence>
<dbReference type="EMBL" id="JAMFMA010000002">
    <property type="protein sequence ID" value="MCL6273950.1"/>
    <property type="molecule type" value="Genomic_DNA"/>
</dbReference>
<feature type="transmembrane region" description="Helical" evidence="5">
    <location>
        <begin position="59"/>
        <end position="79"/>
    </location>
</feature>
<keyword evidence="3 5" id="KW-1133">Transmembrane helix</keyword>
<sequence length="84" mass="9469">MDPIEIIGLIAATLTTSAFVPQVVKTWKTKSTKDISLTMYSAFFLGTMLWLYYGYEHQSLAIMLANGITGILVIFMLVLKIRHK</sequence>
<keyword evidence="7" id="KW-1185">Reference proteome</keyword>
<protein>
    <submittedName>
        <fullName evidence="6">SemiSWEET transporter</fullName>
    </submittedName>
</protein>
<dbReference type="Gene3D" id="1.20.1280.290">
    <property type="match status" value="1"/>
</dbReference>
<accession>A0ABT0PRD2</accession>
<evidence type="ECO:0000256" key="1">
    <source>
        <dbReference type="ARBA" id="ARBA00004141"/>
    </source>
</evidence>
<gene>
    <name evidence="6" type="ORF">M3P19_08015</name>
</gene>
<evidence type="ECO:0000256" key="4">
    <source>
        <dbReference type="ARBA" id="ARBA00023136"/>
    </source>
</evidence>
<dbReference type="NCBIfam" id="NF037968">
    <property type="entry name" value="SemiSWEET_2"/>
    <property type="match status" value="1"/>
</dbReference>
<comment type="subcellular location">
    <subcellularLocation>
        <location evidence="1">Membrane</location>
        <topology evidence="1">Multi-pass membrane protein</topology>
    </subcellularLocation>
</comment>
<evidence type="ECO:0000256" key="3">
    <source>
        <dbReference type="ARBA" id="ARBA00022989"/>
    </source>
</evidence>
<evidence type="ECO:0000313" key="7">
    <source>
        <dbReference type="Proteomes" id="UP001203607"/>
    </source>
</evidence>
<feature type="transmembrane region" description="Helical" evidence="5">
    <location>
        <begin position="36"/>
        <end position="53"/>
    </location>
</feature>
<dbReference type="InterPro" id="IPR047662">
    <property type="entry name" value="SemiSWEET"/>
</dbReference>
<organism evidence="6 7">
    <name type="scientific">Flagellimonas spongiicola</name>
    <dbReference type="NCBI Taxonomy" id="2942208"/>
    <lineage>
        <taxon>Bacteria</taxon>
        <taxon>Pseudomonadati</taxon>
        <taxon>Bacteroidota</taxon>
        <taxon>Flavobacteriia</taxon>
        <taxon>Flavobacteriales</taxon>
        <taxon>Flavobacteriaceae</taxon>
        <taxon>Flagellimonas</taxon>
    </lineage>
</organism>
<dbReference type="InterPro" id="IPR006603">
    <property type="entry name" value="PQ-loop_rpt"/>
</dbReference>
<proteinExistence type="predicted"/>